<protein>
    <submittedName>
        <fullName evidence="1">Uncharacterized protein</fullName>
    </submittedName>
</protein>
<name>A0A6J5Q1Z5_9CAUD</name>
<accession>A0A6J5Q1Z5</accession>
<dbReference type="EMBL" id="LR796916">
    <property type="protein sequence ID" value="CAB4175445.1"/>
    <property type="molecule type" value="Genomic_DNA"/>
</dbReference>
<organism evidence="1">
    <name type="scientific">uncultured Caudovirales phage</name>
    <dbReference type="NCBI Taxonomy" id="2100421"/>
    <lineage>
        <taxon>Viruses</taxon>
        <taxon>Duplodnaviria</taxon>
        <taxon>Heunggongvirae</taxon>
        <taxon>Uroviricota</taxon>
        <taxon>Caudoviricetes</taxon>
        <taxon>Peduoviridae</taxon>
        <taxon>Maltschvirus</taxon>
        <taxon>Maltschvirus maltsch</taxon>
    </lineage>
</organism>
<evidence type="ECO:0000313" key="2">
    <source>
        <dbReference type="EMBL" id="CAB4193789.1"/>
    </source>
</evidence>
<sequence>MAKRKITIEIEVDSMNTYDVDYTPEFTTKLQISIADTIQKELKNWNRWHQNKMLLSVSTNKNEKL</sequence>
<gene>
    <name evidence="2" type="ORF">UFOVP1247_160</name>
    <name evidence="1" type="ORF">UFOVP970_200</name>
</gene>
<reference evidence="1" key="1">
    <citation type="submission" date="2020-05" db="EMBL/GenBank/DDBJ databases">
        <authorList>
            <person name="Chiriac C."/>
            <person name="Salcher M."/>
            <person name="Ghai R."/>
            <person name="Kavagutti S V."/>
        </authorList>
    </citation>
    <scope>NUCLEOTIDE SEQUENCE</scope>
</reference>
<evidence type="ECO:0000313" key="1">
    <source>
        <dbReference type="EMBL" id="CAB4175445.1"/>
    </source>
</evidence>
<dbReference type="EMBL" id="LR797195">
    <property type="protein sequence ID" value="CAB4193789.1"/>
    <property type="molecule type" value="Genomic_DNA"/>
</dbReference>
<proteinExistence type="predicted"/>